<accession>A0ABR4FI77</accession>
<dbReference type="Proteomes" id="UP001610563">
    <property type="component" value="Unassembled WGS sequence"/>
</dbReference>
<protein>
    <submittedName>
        <fullName evidence="1">Uncharacterized protein</fullName>
    </submittedName>
</protein>
<comment type="caution">
    <text evidence="1">The sequence shown here is derived from an EMBL/GenBank/DDBJ whole genome shotgun (WGS) entry which is preliminary data.</text>
</comment>
<keyword evidence="2" id="KW-1185">Reference proteome</keyword>
<evidence type="ECO:0000313" key="2">
    <source>
        <dbReference type="Proteomes" id="UP001610563"/>
    </source>
</evidence>
<gene>
    <name evidence="1" type="ORF">BJX66DRAFT_345507</name>
</gene>
<organism evidence="1 2">
    <name type="scientific">Aspergillus keveii</name>
    <dbReference type="NCBI Taxonomy" id="714993"/>
    <lineage>
        <taxon>Eukaryota</taxon>
        <taxon>Fungi</taxon>
        <taxon>Dikarya</taxon>
        <taxon>Ascomycota</taxon>
        <taxon>Pezizomycotina</taxon>
        <taxon>Eurotiomycetes</taxon>
        <taxon>Eurotiomycetidae</taxon>
        <taxon>Eurotiales</taxon>
        <taxon>Aspergillaceae</taxon>
        <taxon>Aspergillus</taxon>
        <taxon>Aspergillus subgen. Nidulantes</taxon>
    </lineage>
</organism>
<name>A0ABR4FI77_9EURO</name>
<sequence>MGSSVDLLELSRYIQEHGGHTTLWVFDKDRPEHGKTLLQKLIEEENVYLLESYSYFLATSIQEKVVSSDDIEVVENSRVKHIRTTIADELRTANEKVGDPDVRRRGGPQLLPENVGALNVSALKKEFMSLDQPDEFRRAYDMYFRSRGVPKNLDMVSTVKYLIDKWNSGPSKVDGAWLLERLAVYSAHPQNETIGNKGHLRKQYTEIAFHALFKRCGVALVWALLSLPSGRRPDGTTGSQQMPKIITGYLEEYEDALRTTHEKLHLDVDTYELLSTAGRNPLDLSEADCNENSTVRFVILDQLVKQGDQKGQEPHMFYQSIVHHALSKLHYTDYASHALWLAFTVSEWALAGARDKDELYRAVTLCQAESRARESLKLLRDVLQLLEQSFPGKAIAYEPLRLYPVPPEYFAWCEVDEQTSWAEAGSRLSSLYDEVRISFRRLVRAR</sequence>
<dbReference type="EMBL" id="JBFTWV010000316">
    <property type="protein sequence ID" value="KAL2782802.1"/>
    <property type="molecule type" value="Genomic_DNA"/>
</dbReference>
<proteinExistence type="predicted"/>
<reference evidence="1 2" key="1">
    <citation type="submission" date="2024-07" db="EMBL/GenBank/DDBJ databases">
        <title>Section-level genome sequencing and comparative genomics of Aspergillus sections Usti and Cavernicolus.</title>
        <authorList>
            <consortium name="Lawrence Berkeley National Laboratory"/>
            <person name="Nybo J.L."/>
            <person name="Vesth T.C."/>
            <person name="Theobald S."/>
            <person name="Frisvad J.C."/>
            <person name="Larsen T.O."/>
            <person name="Kjaerboelling I."/>
            <person name="Rothschild-Mancinelli K."/>
            <person name="Lyhne E.K."/>
            <person name="Kogle M.E."/>
            <person name="Barry K."/>
            <person name="Clum A."/>
            <person name="Na H."/>
            <person name="Ledsgaard L."/>
            <person name="Lin J."/>
            <person name="Lipzen A."/>
            <person name="Kuo A."/>
            <person name="Riley R."/>
            <person name="Mondo S."/>
            <person name="Labutti K."/>
            <person name="Haridas S."/>
            <person name="Pangalinan J."/>
            <person name="Salamov A.A."/>
            <person name="Simmons B.A."/>
            <person name="Magnuson J.K."/>
            <person name="Chen J."/>
            <person name="Drula E."/>
            <person name="Henrissat B."/>
            <person name="Wiebenga A."/>
            <person name="Lubbers R.J."/>
            <person name="Gomes A.C."/>
            <person name="Makela M.R."/>
            <person name="Stajich J."/>
            <person name="Grigoriev I.V."/>
            <person name="Mortensen U.H."/>
            <person name="De Vries R.P."/>
            <person name="Baker S.E."/>
            <person name="Andersen M.R."/>
        </authorList>
    </citation>
    <scope>NUCLEOTIDE SEQUENCE [LARGE SCALE GENOMIC DNA]</scope>
    <source>
        <strain evidence="1 2">CBS 209.92</strain>
    </source>
</reference>
<evidence type="ECO:0000313" key="1">
    <source>
        <dbReference type="EMBL" id="KAL2782802.1"/>
    </source>
</evidence>